<evidence type="ECO:0000313" key="4">
    <source>
        <dbReference type="EMBL" id="MFC0559558.1"/>
    </source>
</evidence>
<comment type="similarity">
    <text evidence="1 3">Belongs to the short-chain dehydrogenases/reductases (SDR) family.</text>
</comment>
<gene>
    <name evidence="4" type="ORF">ACFFH4_10925</name>
</gene>
<proteinExistence type="inferred from homology"/>
<dbReference type="PANTHER" id="PTHR43976">
    <property type="entry name" value="SHORT CHAIN DEHYDROGENASE"/>
    <property type="match status" value="1"/>
</dbReference>
<organism evidence="4 5">
    <name type="scientific">Halalkalibacter alkalisediminis</name>
    <dbReference type="NCBI Taxonomy" id="935616"/>
    <lineage>
        <taxon>Bacteria</taxon>
        <taxon>Bacillati</taxon>
        <taxon>Bacillota</taxon>
        <taxon>Bacilli</taxon>
        <taxon>Bacillales</taxon>
        <taxon>Bacillaceae</taxon>
        <taxon>Halalkalibacter</taxon>
    </lineage>
</organism>
<dbReference type="RefSeq" id="WP_273846696.1">
    <property type="nucleotide sequence ID" value="NZ_JAQQWT010000019.1"/>
</dbReference>
<dbReference type="InterPro" id="IPR002347">
    <property type="entry name" value="SDR_fam"/>
</dbReference>
<dbReference type="InterPro" id="IPR051911">
    <property type="entry name" value="SDR_oxidoreductase"/>
</dbReference>
<dbReference type="InterPro" id="IPR020904">
    <property type="entry name" value="Sc_DH/Rdtase_CS"/>
</dbReference>
<dbReference type="SUPFAM" id="SSF51735">
    <property type="entry name" value="NAD(P)-binding Rossmann-fold domains"/>
    <property type="match status" value="1"/>
</dbReference>
<accession>A0ABV6NFN4</accession>
<keyword evidence="5" id="KW-1185">Reference proteome</keyword>
<evidence type="ECO:0000256" key="3">
    <source>
        <dbReference type="RuleBase" id="RU000363"/>
    </source>
</evidence>
<dbReference type="EMBL" id="JBHLTR010000014">
    <property type="protein sequence ID" value="MFC0559558.1"/>
    <property type="molecule type" value="Genomic_DNA"/>
</dbReference>
<evidence type="ECO:0000256" key="1">
    <source>
        <dbReference type="ARBA" id="ARBA00006484"/>
    </source>
</evidence>
<dbReference type="Proteomes" id="UP001589833">
    <property type="component" value="Unassembled WGS sequence"/>
</dbReference>
<dbReference type="PANTHER" id="PTHR43976:SF16">
    <property type="entry name" value="SHORT-CHAIN DEHYDROGENASE_REDUCTASE FAMILY PROTEIN"/>
    <property type="match status" value="1"/>
</dbReference>
<dbReference type="Pfam" id="PF00106">
    <property type="entry name" value="adh_short"/>
    <property type="match status" value="1"/>
</dbReference>
<evidence type="ECO:0000256" key="2">
    <source>
        <dbReference type="ARBA" id="ARBA00023002"/>
    </source>
</evidence>
<reference evidence="4 5" key="1">
    <citation type="submission" date="2024-09" db="EMBL/GenBank/DDBJ databases">
        <authorList>
            <person name="Sun Q."/>
            <person name="Mori K."/>
        </authorList>
    </citation>
    <scope>NUCLEOTIDE SEQUENCE [LARGE SCALE GENOMIC DNA]</scope>
    <source>
        <strain evidence="4 5">NCAIM B.02301</strain>
    </source>
</reference>
<name>A0ABV6NFN4_9BACI</name>
<comment type="caution">
    <text evidence="4">The sequence shown here is derived from an EMBL/GenBank/DDBJ whole genome shotgun (WGS) entry which is preliminary data.</text>
</comment>
<dbReference type="NCBIfam" id="NF005372">
    <property type="entry name" value="PRK06914.1"/>
    <property type="match status" value="1"/>
</dbReference>
<dbReference type="CDD" id="cd05374">
    <property type="entry name" value="17beta-HSD-like_SDR_c"/>
    <property type="match status" value="1"/>
</dbReference>
<dbReference type="PRINTS" id="PR00080">
    <property type="entry name" value="SDRFAMILY"/>
</dbReference>
<keyword evidence="2" id="KW-0560">Oxidoreductase</keyword>
<dbReference type="InterPro" id="IPR036291">
    <property type="entry name" value="NAD(P)-bd_dom_sf"/>
</dbReference>
<dbReference type="Gene3D" id="3.40.50.720">
    <property type="entry name" value="NAD(P)-binding Rossmann-like Domain"/>
    <property type="match status" value="1"/>
</dbReference>
<dbReference type="PROSITE" id="PS00061">
    <property type="entry name" value="ADH_SHORT"/>
    <property type="match status" value="1"/>
</dbReference>
<evidence type="ECO:0000313" key="5">
    <source>
        <dbReference type="Proteomes" id="UP001589833"/>
    </source>
</evidence>
<protein>
    <submittedName>
        <fullName evidence="4">SDR family oxidoreductase</fullName>
    </submittedName>
</protein>
<sequence>MKREIVLITGTSTGFGLLASLELAQNGYFVIATMRDLRKADLLKEEAAKMNLLEKIELVEMDVINQAQIEEVRRDIQTRYGKLDILINNAGYSLGGLTEYLETEDWKAQLETNLFGVISVTKAFLPLMRHHRGGKIINLGSISGRLGFPGLGPYVTSKFALSGFSESLRLELLPFNLHVSLIEAGSFKTEIWEKGLSNVAVIEDEDYTYIKNIHQAATKTAENASNPKEVIRTILHICRAKKPRFRYQVGKGVKKIIFLKSVLPWSVIEWAIKRKLLNR</sequence>
<dbReference type="PRINTS" id="PR00081">
    <property type="entry name" value="GDHRDH"/>
</dbReference>